<keyword evidence="6" id="KW-0539">Nucleus</keyword>
<evidence type="ECO:0000256" key="1">
    <source>
        <dbReference type="ARBA" id="ARBA00022723"/>
    </source>
</evidence>
<dbReference type="EMBL" id="JBFCZG010000008">
    <property type="protein sequence ID" value="KAL3419467.1"/>
    <property type="molecule type" value="Genomic_DNA"/>
</dbReference>
<keyword evidence="2" id="KW-0862">Zinc</keyword>
<evidence type="ECO:0000256" key="7">
    <source>
        <dbReference type="SAM" id="MobiDB-lite"/>
    </source>
</evidence>
<protein>
    <submittedName>
        <fullName evidence="9">Nitrogen assimilation transcription factor nit-4</fullName>
    </submittedName>
</protein>
<dbReference type="SMART" id="SM00906">
    <property type="entry name" value="Fungal_trans"/>
    <property type="match status" value="1"/>
</dbReference>
<evidence type="ECO:0000256" key="5">
    <source>
        <dbReference type="ARBA" id="ARBA00023163"/>
    </source>
</evidence>
<dbReference type="Pfam" id="PF04082">
    <property type="entry name" value="Fungal_trans"/>
    <property type="match status" value="1"/>
</dbReference>
<dbReference type="InterPro" id="IPR051615">
    <property type="entry name" value="Transcr_Regulatory_Elem"/>
</dbReference>
<keyword evidence="5" id="KW-0804">Transcription</keyword>
<dbReference type="PANTHER" id="PTHR31313">
    <property type="entry name" value="TY1 ENHANCER ACTIVATOR"/>
    <property type="match status" value="1"/>
</dbReference>
<keyword evidence="3" id="KW-0805">Transcription regulation</keyword>
<proteinExistence type="predicted"/>
<keyword evidence="4" id="KW-0238">DNA-binding</keyword>
<evidence type="ECO:0000256" key="6">
    <source>
        <dbReference type="ARBA" id="ARBA00023242"/>
    </source>
</evidence>
<sequence length="612" mass="68163">MLEERLRTAGLTSELTQVGSGYTSDPTTSDPDPAFVNSNINGLATDPASEPGPIDELTDVFGSFTIGDAGELRFYGASSNLNLNRNQDFNVASSIGTRLQGINAAGQLPGLWDLSEEVRDHLLGLYWQWQNSWQYVVPRESFLHDLHVDKSGRFCTPLLLAAILAHSSRYTDRIEVRSDPLDPNTAGKNFYVQAKTMLHHEMEAPTTSTVQAACLLALYGAALDSEALGWVYAGMASRMAFSLGLHSNCTEYIPKGVLSNDDAEARNVAWWGSYVIDRLFGIGYGRPAGIQEYNITAAMPSTLLDNQPLMFSHETEDSGHLSFPIEHIATNAIYTCKLFQITSEVLDQLYARQSEWTEMERDDFIMRVHLRLVAFYDGLPKVLKIPASSREVVMPHVYQLHLQYHVQMILIHRPFFRGLGERRDDKQQDVAADIHTQSCRISADKISSIFRSYRSTYGLRNIPISAVHPAFTAAVIHLGDLKSVANPSQSKIMPKLQILVKSLYDMNIAWSWSNRSIRGLEALAKEWKINIWSGGMRDEISTASLLSFQRYMTGEVYNSRDQIAVPPESANQGAVPEGMPSNDWCTFSGIDLGYDIFGAAMIGEHSLFDPSI</sequence>
<gene>
    <name evidence="9" type="ORF">PVAG01_09689</name>
</gene>
<dbReference type="CDD" id="cd12148">
    <property type="entry name" value="fungal_TF_MHR"/>
    <property type="match status" value="1"/>
</dbReference>
<feature type="compositionally biased region" description="Polar residues" evidence="7">
    <location>
        <begin position="10"/>
        <end position="33"/>
    </location>
</feature>
<reference evidence="9 10" key="1">
    <citation type="submission" date="2024-06" db="EMBL/GenBank/DDBJ databases">
        <title>Complete genome of Phlyctema vagabunda strain 19-DSS-EL-015.</title>
        <authorList>
            <person name="Fiorenzani C."/>
        </authorList>
    </citation>
    <scope>NUCLEOTIDE SEQUENCE [LARGE SCALE GENOMIC DNA]</scope>
    <source>
        <strain evidence="9 10">19-DSS-EL-015</strain>
    </source>
</reference>
<keyword evidence="1" id="KW-0479">Metal-binding</keyword>
<organism evidence="9 10">
    <name type="scientific">Phlyctema vagabunda</name>
    <dbReference type="NCBI Taxonomy" id="108571"/>
    <lineage>
        <taxon>Eukaryota</taxon>
        <taxon>Fungi</taxon>
        <taxon>Dikarya</taxon>
        <taxon>Ascomycota</taxon>
        <taxon>Pezizomycotina</taxon>
        <taxon>Leotiomycetes</taxon>
        <taxon>Helotiales</taxon>
        <taxon>Dermateaceae</taxon>
        <taxon>Phlyctema</taxon>
    </lineage>
</organism>
<evidence type="ECO:0000256" key="2">
    <source>
        <dbReference type="ARBA" id="ARBA00022833"/>
    </source>
</evidence>
<dbReference type="Proteomes" id="UP001629113">
    <property type="component" value="Unassembled WGS sequence"/>
</dbReference>
<accession>A0ABR4P8G6</accession>
<comment type="caution">
    <text evidence="9">The sequence shown here is derived from an EMBL/GenBank/DDBJ whole genome shotgun (WGS) entry which is preliminary data.</text>
</comment>
<dbReference type="PANTHER" id="PTHR31313:SF83">
    <property type="entry name" value="ZN(II)2CYS6 TRANSCRIPTION FACTOR (EUROFUNG)"/>
    <property type="match status" value="1"/>
</dbReference>
<keyword evidence="10" id="KW-1185">Reference proteome</keyword>
<evidence type="ECO:0000256" key="4">
    <source>
        <dbReference type="ARBA" id="ARBA00023125"/>
    </source>
</evidence>
<dbReference type="InterPro" id="IPR007219">
    <property type="entry name" value="XnlR_reg_dom"/>
</dbReference>
<feature type="region of interest" description="Disordered" evidence="7">
    <location>
        <begin position="1"/>
        <end position="33"/>
    </location>
</feature>
<feature type="domain" description="Xylanolytic transcriptional activator regulatory" evidence="8">
    <location>
        <begin position="229"/>
        <end position="306"/>
    </location>
</feature>
<name>A0ABR4P8G6_9HELO</name>
<evidence type="ECO:0000259" key="8">
    <source>
        <dbReference type="SMART" id="SM00906"/>
    </source>
</evidence>
<evidence type="ECO:0000313" key="10">
    <source>
        <dbReference type="Proteomes" id="UP001629113"/>
    </source>
</evidence>
<evidence type="ECO:0000256" key="3">
    <source>
        <dbReference type="ARBA" id="ARBA00023015"/>
    </source>
</evidence>
<evidence type="ECO:0000313" key="9">
    <source>
        <dbReference type="EMBL" id="KAL3419467.1"/>
    </source>
</evidence>